<protein>
    <recommendedName>
        <fullName evidence="6">DNA-binding transcriptional regulator SgrR of sgrS sRNA, contains a MarR-type HTH domain and a solute-binding domain</fullName>
    </recommendedName>
</protein>
<keyword evidence="1" id="KW-0238">DNA-binding</keyword>
<proteinExistence type="predicted"/>
<dbReference type="Pfam" id="PF12793">
    <property type="entry name" value="SgrR_N"/>
    <property type="match status" value="1"/>
</dbReference>
<organism evidence="4 5">
    <name type="scientific">Chengkuizengella marina</name>
    <dbReference type="NCBI Taxonomy" id="2507566"/>
    <lineage>
        <taxon>Bacteria</taxon>
        <taxon>Bacillati</taxon>
        <taxon>Bacillota</taxon>
        <taxon>Bacilli</taxon>
        <taxon>Bacillales</taxon>
        <taxon>Paenibacillaceae</taxon>
        <taxon>Chengkuizengella</taxon>
    </lineage>
</organism>
<accession>A0A6N9Q396</accession>
<comment type="caution">
    <text evidence="4">The sequence shown here is derived from an EMBL/GenBank/DDBJ whole genome shotgun (WGS) entry which is preliminary data.</text>
</comment>
<dbReference type="GO" id="GO:1904680">
    <property type="term" value="F:peptide transmembrane transporter activity"/>
    <property type="evidence" value="ECO:0007669"/>
    <property type="project" value="TreeGrafter"/>
</dbReference>
<dbReference type="SUPFAM" id="SSF53850">
    <property type="entry name" value="Periplasmic binding protein-like II"/>
    <property type="match status" value="1"/>
</dbReference>
<dbReference type="PANTHER" id="PTHR30290:SF72">
    <property type="entry name" value="HTH-TYPE TRANSCRIPTIONAL REGULATOR SGRR"/>
    <property type="match status" value="1"/>
</dbReference>
<dbReference type="InterPro" id="IPR025370">
    <property type="entry name" value="SgrR_HTH_N"/>
</dbReference>
<dbReference type="Gene3D" id="3.10.105.10">
    <property type="entry name" value="Dipeptide-binding Protein, Domain 3"/>
    <property type="match status" value="1"/>
</dbReference>
<dbReference type="InterPro" id="IPR039424">
    <property type="entry name" value="SBP_5"/>
</dbReference>
<evidence type="ECO:0000313" key="4">
    <source>
        <dbReference type="EMBL" id="NBI29253.1"/>
    </source>
</evidence>
<name>A0A6N9Q396_9BACL</name>
<dbReference type="OrthoDB" id="5894719at2"/>
<evidence type="ECO:0000313" key="5">
    <source>
        <dbReference type="Proteomes" id="UP000448943"/>
    </source>
</evidence>
<dbReference type="AlphaFoldDB" id="A0A6N9Q396"/>
<dbReference type="Pfam" id="PF00496">
    <property type="entry name" value="SBP_bac_5"/>
    <property type="match status" value="1"/>
</dbReference>
<dbReference type="Proteomes" id="UP000448943">
    <property type="component" value="Unassembled WGS sequence"/>
</dbReference>
<reference evidence="4 5" key="1">
    <citation type="submission" date="2019-01" db="EMBL/GenBank/DDBJ databases">
        <title>Chengkuizengella sp. nov., isolated from deep-sea sediment of East Pacific Ocean.</title>
        <authorList>
            <person name="Yang J."/>
            <person name="Lai Q."/>
            <person name="Shao Z."/>
        </authorList>
    </citation>
    <scope>NUCLEOTIDE SEQUENCE [LARGE SCALE GENOMIC DNA]</scope>
    <source>
        <strain evidence="4 5">YPA3-1-1</strain>
    </source>
</reference>
<dbReference type="GO" id="GO:0003677">
    <property type="term" value="F:DNA binding"/>
    <property type="evidence" value="ECO:0007669"/>
    <property type="project" value="UniProtKB-KW"/>
</dbReference>
<evidence type="ECO:0000256" key="1">
    <source>
        <dbReference type="ARBA" id="ARBA00023125"/>
    </source>
</evidence>
<dbReference type="EMBL" id="SIJB01000023">
    <property type="protein sequence ID" value="NBI29253.1"/>
    <property type="molecule type" value="Genomic_DNA"/>
</dbReference>
<dbReference type="Gene3D" id="3.40.190.10">
    <property type="entry name" value="Periplasmic binding protein-like II"/>
    <property type="match status" value="1"/>
</dbReference>
<keyword evidence="5" id="KW-1185">Reference proteome</keyword>
<dbReference type="RefSeq" id="WP_160646051.1">
    <property type="nucleotide sequence ID" value="NZ_SIJB01000023.1"/>
</dbReference>
<evidence type="ECO:0000259" key="2">
    <source>
        <dbReference type="Pfam" id="PF00496"/>
    </source>
</evidence>
<feature type="domain" description="Solute-binding protein family 5" evidence="2">
    <location>
        <begin position="169"/>
        <end position="491"/>
    </location>
</feature>
<feature type="domain" description="Transcriptional regulator SgrR N-terminal HTH" evidence="3">
    <location>
        <begin position="19"/>
        <end position="112"/>
    </location>
</feature>
<dbReference type="InterPro" id="IPR000914">
    <property type="entry name" value="SBP_5_dom"/>
</dbReference>
<sequence length="576" mass="68970">MKDLDYFQMRALFYTREIDNTASFKMKELQEIWFCNKKNAKIKVRKFETEGKYVYKPGKGRGNSSQLIFTKPLQEEIKMIINENIKRDHLEDAFQLLQLPIPKSWVLDLTKEIQKKFGYQSNHSKDVLRLMMLKRIVTLDPLQCSINFEEYLIRHLGSTLVTFDQKTETIQPHLAHHWNVEDDNRTWTFHLRKGVHFHHQRTLNSEDVKYTFERTKESPFSKQWLLENIKKIECLSPYTVRFHLSQANPLFLRYVSATSLSILPKDEPFDEYKWIGTGPFQLKKRTENVIVLEAFDLYFLERPFIDEIEFYLISNETKDVMTIQIRGEQAKEASINKVDRLNGVRFLAINFNKPSIVHNHSFRAALYHLLDMNKMWNDNGYDHLVEASSYFPWNSIQTEPKKRRLVKSLVEQSGYQGETLTVYTKHIDTEKAEWFVKEAATEGIQLQYKIFEMDDFYSPLLAQEADLLFASEVSSYDYHLSFIEALYNKTNLFQRFISKAHLIYIEECLSKMKYEPEHHKREYWMSQIEQYLREQHLILYLYHPHIYRTFNHTIQDTEFEALGYDDFRKAWIDMRD</sequence>
<evidence type="ECO:0000259" key="3">
    <source>
        <dbReference type="Pfam" id="PF12793"/>
    </source>
</evidence>
<gene>
    <name evidence="4" type="ORF">ERL59_09810</name>
</gene>
<dbReference type="PANTHER" id="PTHR30290">
    <property type="entry name" value="PERIPLASMIC BINDING COMPONENT OF ABC TRANSPORTER"/>
    <property type="match status" value="1"/>
</dbReference>
<dbReference type="GO" id="GO:0015833">
    <property type="term" value="P:peptide transport"/>
    <property type="evidence" value="ECO:0007669"/>
    <property type="project" value="TreeGrafter"/>
</dbReference>
<evidence type="ECO:0008006" key="6">
    <source>
        <dbReference type="Google" id="ProtNLM"/>
    </source>
</evidence>